<dbReference type="AlphaFoldDB" id="A0A084B8T6"/>
<proteinExistence type="predicted"/>
<accession>A0A084B8T6</accession>
<dbReference type="EMBL" id="KL647691">
    <property type="protein sequence ID" value="KEY73965.1"/>
    <property type="molecule type" value="Genomic_DNA"/>
</dbReference>
<evidence type="ECO:0000313" key="1">
    <source>
        <dbReference type="EMBL" id="KEY73965.1"/>
    </source>
</evidence>
<keyword evidence="2" id="KW-1185">Reference proteome</keyword>
<dbReference type="HOGENOM" id="CLU_222123_0_0_1"/>
<organism evidence="1 2">
    <name type="scientific">Stachybotrys chartarum (strain CBS 109288 / IBT 7711)</name>
    <name type="common">Toxic black mold</name>
    <name type="synonym">Stilbospora chartarum</name>
    <dbReference type="NCBI Taxonomy" id="1280523"/>
    <lineage>
        <taxon>Eukaryota</taxon>
        <taxon>Fungi</taxon>
        <taxon>Dikarya</taxon>
        <taxon>Ascomycota</taxon>
        <taxon>Pezizomycotina</taxon>
        <taxon>Sordariomycetes</taxon>
        <taxon>Hypocreomycetidae</taxon>
        <taxon>Hypocreales</taxon>
        <taxon>Stachybotryaceae</taxon>
        <taxon>Stachybotrys</taxon>
    </lineage>
</organism>
<reference evidence="1 2" key="1">
    <citation type="journal article" date="2014" name="BMC Genomics">
        <title>Comparative genome sequencing reveals chemotype-specific gene clusters in the toxigenic black mold Stachybotrys.</title>
        <authorList>
            <person name="Semeiks J."/>
            <person name="Borek D."/>
            <person name="Otwinowski Z."/>
            <person name="Grishin N.V."/>
        </authorList>
    </citation>
    <scope>NUCLEOTIDE SEQUENCE [LARGE SCALE GENOMIC DNA]</scope>
    <source>
        <strain evidence="2">CBS 109288 / IBT 7711</strain>
    </source>
</reference>
<gene>
    <name evidence="1" type="ORF">S7711_09458</name>
</gene>
<feature type="non-terminal residue" evidence="1">
    <location>
        <position position="18"/>
    </location>
</feature>
<name>A0A084B8T6_STACB</name>
<sequence>MAPRLSKIERVELKNVII</sequence>
<protein>
    <submittedName>
        <fullName evidence="1">Uncharacterized protein</fullName>
    </submittedName>
</protein>
<evidence type="ECO:0000313" key="2">
    <source>
        <dbReference type="Proteomes" id="UP000028045"/>
    </source>
</evidence>
<dbReference type="Proteomes" id="UP000028045">
    <property type="component" value="Unassembled WGS sequence"/>
</dbReference>